<keyword evidence="2" id="KW-0732">Signal</keyword>
<feature type="signal peptide" evidence="2">
    <location>
        <begin position="1"/>
        <end position="23"/>
    </location>
</feature>
<evidence type="ECO:0000256" key="2">
    <source>
        <dbReference type="SAM" id="SignalP"/>
    </source>
</evidence>
<protein>
    <recommendedName>
        <fullName evidence="5">Lipoprotein</fullName>
    </recommendedName>
</protein>
<proteinExistence type="predicted"/>
<dbReference type="STRING" id="1168289.GCA_000259075_00224"/>
<dbReference type="RefSeq" id="WP_106152015.1">
    <property type="nucleotide sequence ID" value="NZ_PVTS01000003.1"/>
</dbReference>
<reference evidence="3 4" key="1">
    <citation type="submission" date="2018-07" db="EMBL/GenBank/DDBJ databases">
        <title>Freshwater and sediment microbial communities from various areas in North America, analyzing microbe dynamics in response to fracking.</title>
        <authorList>
            <person name="Lamendella R."/>
        </authorList>
    </citation>
    <scope>NUCLEOTIDE SEQUENCE [LARGE SCALE GENOMIC DNA]</scope>
    <source>
        <strain evidence="3 4">160A</strain>
    </source>
</reference>
<dbReference type="AlphaFoldDB" id="A0A2T0XQQ6"/>
<organism evidence="3 4">
    <name type="scientific">Marinilabilia salmonicolor</name>
    <dbReference type="NCBI Taxonomy" id="989"/>
    <lineage>
        <taxon>Bacteria</taxon>
        <taxon>Pseudomonadati</taxon>
        <taxon>Bacteroidota</taxon>
        <taxon>Bacteroidia</taxon>
        <taxon>Marinilabiliales</taxon>
        <taxon>Marinilabiliaceae</taxon>
        <taxon>Marinilabilia</taxon>
    </lineage>
</organism>
<evidence type="ECO:0000256" key="1">
    <source>
        <dbReference type="SAM" id="Phobius"/>
    </source>
</evidence>
<comment type="caution">
    <text evidence="3">The sequence shown here is derived from an EMBL/GenBank/DDBJ whole genome shotgun (WGS) entry which is preliminary data.</text>
</comment>
<dbReference type="Proteomes" id="UP000252733">
    <property type="component" value="Unassembled WGS sequence"/>
</dbReference>
<evidence type="ECO:0000313" key="3">
    <source>
        <dbReference type="EMBL" id="RCW39313.1"/>
    </source>
</evidence>
<keyword evidence="1" id="KW-1133">Transmembrane helix</keyword>
<keyword evidence="1" id="KW-0472">Membrane</keyword>
<feature type="chain" id="PRO_5030056697" description="Lipoprotein" evidence="2">
    <location>
        <begin position="24"/>
        <end position="258"/>
    </location>
</feature>
<evidence type="ECO:0008006" key="5">
    <source>
        <dbReference type="Google" id="ProtNLM"/>
    </source>
</evidence>
<evidence type="ECO:0000313" key="4">
    <source>
        <dbReference type="Proteomes" id="UP000252733"/>
    </source>
</evidence>
<keyword evidence="4" id="KW-1185">Reference proteome</keyword>
<gene>
    <name evidence="3" type="ORF">DFO77_10182</name>
</gene>
<sequence length="258" mass="28370">MKTVTLILSLLVALLFSSCSTYQYVGLTPLKIDASDDVGASLTDSLEINYSFDGDGGEIQVEIFNRSMRPVLVDKSKSSLIRSGETIPFFDNTSRISSTSHSRQSYVNDRDYYTTTNGEIQTDPSVLFIPPDSKVNVRGPVLEQSFFDFPDENQVETVNLRTDNGYYKTRTVSFSGEETPATYRLFLTIIPYGKDEAPVFVRQQFIVNRLTNTSLSPGYFTNDGENIFFIQKSTGFGAFMGGVAAIAVVVALVVAGGA</sequence>
<dbReference type="EMBL" id="QPIZ01000001">
    <property type="protein sequence ID" value="RCW39313.1"/>
    <property type="molecule type" value="Genomic_DNA"/>
</dbReference>
<keyword evidence="1" id="KW-0812">Transmembrane</keyword>
<dbReference type="OrthoDB" id="948349at2"/>
<dbReference type="PROSITE" id="PS51257">
    <property type="entry name" value="PROKAR_LIPOPROTEIN"/>
    <property type="match status" value="1"/>
</dbReference>
<name>A0A2T0XQQ6_9BACT</name>
<accession>A0A2T0XQQ6</accession>
<feature type="transmembrane region" description="Helical" evidence="1">
    <location>
        <begin position="236"/>
        <end position="255"/>
    </location>
</feature>